<dbReference type="Proteomes" id="UP000029120">
    <property type="component" value="Chromosome 5"/>
</dbReference>
<protein>
    <submittedName>
        <fullName evidence="2">Uncharacterized protein</fullName>
    </submittedName>
</protein>
<sequence length="77" mass="8893">MTTEMSETGKQSTRRHGSDLRAGRCKSHRETGIDAKQSRALHRRNHARDEAELSTIEITHERRRTVAGEDGLIRRRQ</sequence>
<dbReference type="Gramene" id="KFK34715">
    <property type="protein sequence ID" value="KFK34715"/>
    <property type="gene ID" value="AALP_AA5G182600"/>
</dbReference>
<dbReference type="AlphaFoldDB" id="A0A087GXW3"/>
<proteinExistence type="predicted"/>
<feature type="compositionally biased region" description="Polar residues" evidence="1">
    <location>
        <begin position="1"/>
        <end position="11"/>
    </location>
</feature>
<gene>
    <name evidence="2" type="ordered locus">AALP_Aa5g182600</name>
</gene>
<accession>A0A087GXW3</accession>
<feature type="compositionally biased region" description="Basic and acidic residues" evidence="1">
    <location>
        <begin position="16"/>
        <end position="37"/>
    </location>
</feature>
<evidence type="ECO:0000256" key="1">
    <source>
        <dbReference type="SAM" id="MobiDB-lite"/>
    </source>
</evidence>
<dbReference type="EMBL" id="CM002873">
    <property type="protein sequence ID" value="KFK34715.1"/>
    <property type="molecule type" value="Genomic_DNA"/>
</dbReference>
<evidence type="ECO:0000313" key="2">
    <source>
        <dbReference type="EMBL" id="KFK34715.1"/>
    </source>
</evidence>
<name>A0A087GXW3_ARAAL</name>
<reference evidence="3" key="1">
    <citation type="journal article" date="2015" name="Nat. Plants">
        <title>Genome expansion of Arabis alpina linked with retrotransposition and reduced symmetric DNA methylation.</title>
        <authorList>
            <person name="Willing E.M."/>
            <person name="Rawat V."/>
            <person name="Mandakova T."/>
            <person name="Maumus F."/>
            <person name="James G.V."/>
            <person name="Nordstroem K.J."/>
            <person name="Becker C."/>
            <person name="Warthmann N."/>
            <person name="Chica C."/>
            <person name="Szarzynska B."/>
            <person name="Zytnicki M."/>
            <person name="Albani M.C."/>
            <person name="Kiefer C."/>
            <person name="Bergonzi S."/>
            <person name="Castaings L."/>
            <person name="Mateos J.L."/>
            <person name="Berns M.C."/>
            <person name="Bujdoso N."/>
            <person name="Piofczyk T."/>
            <person name="de Lorenzo L."/>
            <person name="Barrero-Sicilia C."/>
            <person name="Mateos I."/>
            <person name="Piednoel M."/>
            <person name="Hagmann J."/>
            <person name="Chen-Min-Tao R."/>
            <person name="Iglesias-Fernandez R."/>
            <person name="Schuster S.C."/>
            <person name="Alonso-Blanco C."/>
            <person name="Roudier F."/>
            <person name="Carbonero P."/>
            <person name="Paz-Ares J."/>
            <person name="Davis S.J."/>
            <person name="Pecinka A."/>
            <person name="Quesneville H."/>
            <person name="Colot V."/>
            <person name="Lysak M.A."/>
            <person name="Weigel D."/>
            <person name="Coupland G."/>
            <person name="Schneeberger K."/>
        </authorList>
    </citation>
    <scope>NUCLEOTIDE SEQUENCE [LARGE SCALE GENOMIC DNA]</scope>
    <source>
        <strain evidence="3">cv. Pajares</strain>
    </source>
</reference>
<keyword evidence="3" id="KW-1185">Reference proteome</keyword>
<evidence type="ECO:0000313" key="3">
    <source>
        <dbReference type="Proteomes" id="UP000029120"/>
    </source>
</evidence>
<organism evidence="2 3">
    <name type="scientific">Arabis alpina</name>
    <name type="common">Alpine rock-cress</name>
    <dbReference type="NCBI Taxonomy" id="50452"/>
    <lineage>
        <taxon>Eukaryota</taxon>
        <taxon>Viridiplantae</taxon>
        <taxon>Streptophyta</taxon>
        <taxon>Embryophyta</taxon>
        <taxon>Tracheophyta</taxon>
        <taxon>Spermatophyta</taxon>
        <taxon>Magnoliopsida</taxon>
        <taxon>eudicotyledons</taxon>
        <taxon>Gunneridae</taxon>
        <taxon>Pentapetalae</taxon>
        <taxon>rosids</taxon>
        <taxon>malvids</taxon>
        <taxon>Brassicales</taxon>
        <taxon>Brassicaceae</taxon>
        <taxon>Arabideae</taxon>
        <taxon>Arabis</taxon>
    </lineage>
</organism>
<feature type="region of interest" description="Disordered" evidence="1">
    <location>
        <begin position="1"/>
        <end position="56"/>
    </location>
</feature>